<keyword evidence="2" id="KW-1185">Reference proteome</keyword>
<comment type="caution">
    <text evidence="1">The sequence shown here is derived from an EMBL/GenBank/DDBJ whole genome shotgun (WGS) entry which is preliminary data.</text>
</comment>
<reference evidence="1 2" key="1">
    <citation type="submission" date="2021-01" db="EMBL/GenBank/DDBJ databases">
        <title>Chryseolinea sp. Jin1 Genome sequencing and assembly.</title>
        <authorList>
            <person name="Kim I."/>
        </authorList>
    </citation>
    <scope>NUCLEOTIDE SEQUENCE [LARGE SCALE GENOMIC DNA]</scope>
    <source>
        <strain evidence="1 2">Jin1</strain>
    </source>
</reference>
<sequence>MLPEKAEAFKGKYLCPICQNLFSIQDLEVNDNRNYLTEEHVPPESVQWKRKVLTCKVCNNTQGSAVDSQQAKVLNTKAFNLGILGTVKDTRISFGDKLFVNGTMMTRNDGKYTFVIDPKRSNPKHVLQFNDAAKSGSVAGYEARWNAGDLRKNMISIIRAAYLWGFADLGYAFIFNTHFSKIREQILFPEKDIYSQRNIIQSPTGFDEEGIHIVAHPENLGISAVVMNLTASGLTDQVCVLLPGADSRAMDRLDAFKNSLKDRTFELVPLREFMSPAMLLDPDECMNPYMFWLATYEPADDTTGSK</sequence>
<dbReference type="EMBL" id="JAERRB010000004">
    <property type="protein sequence ID" value="MBL0742632.1"/>
    <property type="molecule type" value="Genomic_DNA"/>
</dbReference>
<dbReference type="RefSeq" id="WP_202011057.1">
    <property type="nucleotide sequence ID" value="NZ_JAERRB010000004.1"/>
</dbReference>
<proteinExistence type="predicted"/>
<dbReference type="Proteomes" id="UP000613030">
    <property type="component" value="Unassembled WGS sequence"/>
</dbReference>
<evidence type="ECO:0008006" key="3">
    <source>
        <dbReference type="Google" id="ProtNLM"/>
    </source>
</evidence>
<evidence type="ECO:0000313" key="1">
    <source>
        <dbReference type="EMBL" id="MBL0742632.1"/>
    </source>
</evidence>
<accession>A0ABS1KTR9</accession>
<protein>
    <recommendedName>
        <fullName evidence="3">HNH endonuclease 5 domain-containing protein</fullName>
    </recommendedName>
</protein>
<gene>
    <name evidence="1" type="ORF">JI741_15510</name>
</gene>
<evidence type="ECO:0000313" key="2">
    <source>
        <dbReference type="Proteomes" id="UP000613030"/>
    </source>
</evidence>
<organism evidence="1 2">
    <name type="scientific">Chryseolinea lacunae</name>
    <dbReference type="NCBI Taxonomy" id="2801331"/>
    <lineage>
        <taxon>Bacteria</taxon>
        <taxon>Pseudomonadati</taxon>
        <taxon>Bacteroidota</taxon>
        <taxon>Cytophagia</taxon>
        <taxon>Cytophagales</taxon>
        <taxon>Fulvivirgaceae</taxon>
        <taxon>Chryseolinea</taxon>
    </lineage>
</organism>
<name>A0ABS1KTR9_9BACT</name>